<dbReference type="EMBL" id="JAMYPJ010000012">
    <property type="protein sequence ID" value="MER8933437.1"/>
    <property type="molecule type" value="Genomic_DNA"/>
</dbReference>
<feature type="domain" description="HTH cro/C1-type" evidence="1">
    <location>
        <begin position="62"/>
        <end position="116"/>
    </location>
</feature>
<dbReference type="InterPro" id="IPR001387">
    <property type="entry name" value="Cro/C1-type_HTH"/>
</dbReference>
<proteinExistence type="predicted"/>
<organism evidence="2 3">
    <name type="scientific">Mesorhizobium opportunistum</name>
    <dbReference type="NCBI Taxonomy" id="593909"/>
    <lineage>
        <taxon>Bacteria</taxon>
        <taxon>Pseudomonadati</taxon>
        <taxon>Pseudomonadota</taxon>
        <taxon>Alphaproteobacteria</taxon>
        <taxon>Hyphomicrobiales</taxon>
        <taxon>Phyllobacteriaceae</taxon>
        <taxon>Mesorhizobium</taxon>
    </lineage>
</organism>
<gene>
    <name evidence="2" type="ORF">NKI33_10720</name>
</gene>
<dbReference type="InterPro" id="IPR010982">
    <property type="entry name" value="Lambda_DNA-bd_dom_sf"/>
</dbReference>
<sequence>MNNIAYVTTPGGEELAILPRSELDALRESLEHAQALGGFRAGQLPGLTPDEARALVVATSPLAFWRRYRKQTQAVLAASVGVTQNYLSEIENGKRGGDVAFWLRLARALELPVESLVDEGD</sequence>
<dbReference type="RefSeq" id="WP_287277336.1">
    <property type="nucleotide sequence ID" value="NZ_JAMYMY010000054.1"/>
</dbReference>
<dbReference type="CDD" id="cd00093">
    <property type="entry name" value="HTH_XRE"/>
    <property type="match status" value="1"/>
</dbReference>
<dbReference type="Proteomes" id="UP001464387">
    <property type="component" value="Unassembled WGS sequence"/>
</dbReference>
<evidence type="ECO:0000313" key="2">
    <source>
        <dbReference type="EMBL" id="MER8933437.1"/>
    </source>
</evidence>
<dbReference type="SMART" id="SM00530">
    <property type="entry name" value="HTH_XRE"/>
    <property type="match status" value="1"/>
</dbReference>
<dbReference type="Gene3D" id="1.10.260.40">
    <property type="entry name" value="lambda repressor-like DNA-binding domains"/>
    <property type="match status" value="1"/>
</dbReference>
<dbReference type="PROSITE" id="PS50943">
    <property type="entry name" value="HTH_CROC1"/>
    <property type="match status" value="1"/>
</dbReference>
<evidence type="ECO:0000313" key="3">
    <source>
        <dbReference type="Proteomes" id="UP001464387"/>
    </source>
</evidence>
<protein>
    <submittedName>
        <fullName evidence="2">Helix-turn-helix transcriptional regulator</fullName>
    </submittedName>
</protein>
<reference evidence="2 3" key="1">
    <citation type="journal article" date="2024" name="Proc. Natl. Acad. Sci. U.S.A.">
        <title>The evolutionary genomics of adaptation to stress in wild rhizobium bacteria.</title>
        <authorList>
            <person name="Kehlet-Delgado H."/>
            <person name="Montoya A.P."/>
            <person name="Jensen K.T."/>
            <person name="Wendlandt C.E."/>
            <person name="Dexheimer C."/>
            <person name="Roberts M."/>
            <person name="Torres Martinez L."/>
            <person name="Friesen M.L."/>
            <person name="Griffitts J.S."/>
            <person name="Porter S.S."/>
        </authorList>
    </citation>
    <scope>NUCLEOTIDE SEQUENCE [LARGE SCALE GENOMIC DNA]</scope>
    <source>
        <strain evidence="2 3">M0729</strain>
    </source>
</reference>
<dbReference type="SUPFAM" id="SSF47413">
    <property type="entry name" value="lambda repressor-like DNA-binding domains"/>
    <property type="match status" value="1"/>
</dbReference>
<name>A0ABV1YEN8_9HYPH</name>
<dbReference type="Pfam" id="PF13560">
    <property type="entry name" value="HTH_31"/>
    <property type="match status" value="1"/>
</dbReference>
<keyword evidence="3" id="KW-1185">Reference proteome</keyword>
<comment type="caution">
    <text evidence="2">The sequence shown here is derived from an EMBL/GenBank/DDBJ whole genome shotgun (WGS) entry which is preliminary data.</text>
</comment>
<evidence type="ECO:0000259" key="1">
    <source>
        <dbReference type="PROSITE" id="PS50943"/>
    </source>
</evidence>
<accession>A0ABV1YEN8</accession>